<gene>
    <name evidence="1" type="ORF">GGR31_001086</name>
</gene>
<dbReference type="GO" id="GO:0016853">
    <property type="term" value="F:isomerase activity"/>
    <property type="evidence" value="ECO:0007669"/>
    <property type="project" value="UniProtKB-KW"/>
</dbReference>
<evidence type="ECO:0000313" key="2">
    <source>
        <dbReference type="Proteomes" id="UP001257659"/>
    </source>
</evidence>
<comment type="caution">
    <text evidence="1">The sequence shown here is derived from an EMBL/GenBank/DDBJ whole genome shotgun (WGS) entry which is preliminary data.</text>
</comment>
<dbReference type="EC" id="5.5.1.19" evidence="1"/>
<dbReference type="Proteomes" id="UP001257659">
    <property type="component" value="Unassembled WGS sequence"/>
</dbReference>
<dbReference type="EMBL" id="JAVDQA010000002">
    <property type="protein sequence ID" value="MDR6300455.1"/>
    <property type="molecule type" value="Genomic_DNA"/>
</dbReference>
<keyword evidence="1" id="KW-0413">Isomerase</keyword>
<keyword evidence="2" id="KW-1185">Reference proteome</keyword>
<name>A0ABU1K4B6_9FLAO</name>
<dbReference type="Pfam" id="PF05834">
    <property type="entry name" value="Lycopene_cycl"/>
    <property type="match status" value="1"/>
</dbReference>
<dbReference type="RefSeq" id="WP_309727364.1">
    <property type="nucleotide sequence ID" value="NZ_JAVDQA010000002.1"/>
</dbReference>
<reference evidence="1 2" key="1">
    <citation type="submission" date="2023-07" db="EMBL/GenBank/DDBJ databases">
        <title>Genomic Encyclopedia of Type Strains, Phase IV (KMG-IV): sequencing the most valuable type-strain genomes for metagenomic binning, comparative biology and taxonomic classification.</title>
        <authorList>
            <person name="Goeker M."/>
        </authorList>
    </citation>
    <scope>NUCLEOTIDE SEQUENCE [LARGE SCALE GENOMIC DNA]</scope>
    <source>
        <strain evidence="1 2">DSM 102814</strain>
    </source>
</reference>
<proteinExistence type="predicted"/>
<protein>
    <submittedName>
        <fullName evidence="1">Lycopene beta-cyclase</fullName>
        <ecNumber evidence="1">5.5.1.19</ecNumber>
    </submittedName>
</protein>
<dbReference type="InterPro" id="IPR036188">
    <property type="entry name" value="FAD/NAD-bd_sf"/>
</dbReference>
<evidence type="ECO:0000313" key="1">
    <source>
        <dbReference type="EMBL" id="MDR6300455.1"/>
    </source>
</evidence>
<dbReference type="SUPFAM" id="SSF51905">
    <property type="entry name" value="FAD/NAD(P)-binding domain"/>
    <property type="match status" value="1"/>
</dbReference>
<sequence length="381" mass="44858">MATSHFDYIIAGNGLAGLQLALAFAEDEFFKEKKIALIDKSAKSENDKTWCFWEKGNGKWDEIIFKTWKKGKFISDRKKIDLALLPYSYKMIRSIDFYRFAKEKISSHSNFTFILDEINAVEENETVTLHGKENSYNCKHLFDSRIPPEFFQPNNSIKIQQHFKGWMIETEKPVFNDSTFTMMDYRLQWKNSTSFSYILPISPTKAFVEFTFFTPFLVEENVYDKMLQQYIAQFLNIENYSILETEFGIIPMTDFPFEKYNTSKITKIGTAGGWVKASTGYSFKSTEKKVAQLIENLKDLDNPTKDLYDKKFQYYDKLFLSVLAEENEKGKWIFEQFYSKNTIQDIFQYLDEETEIPQDLRIMGSLFSVAFIKAFFRNLFN</sequence>
<accession>A0ABU1K4B6</accession>
<organism evidence="1 2">
    <name type="scientific">Mesonia maritima</name>
    <dbReference type="NCBI Taxonomy" id="1793873"/>
    <lineage>
        <taxon>Bacteria</taxon>
        <taxon>Pseudomonadati</taxon>
        <taxon>Bacteroidota</taxon>
        <taxon>Flavobacteriia</taxon>
        <taxon>Flavobacteriales</taxon>
        <taxon>Flavobacteriaceae</taxon>
        <taxon>Mesonia</taxon>
    </lineage>
</organism>